<dbReference type="FunFam" id="1.10.10.650:FF:000001">
    <property type="entry name" value="S1 RNA-binding domain 1"/>
    <property type="match status" value="1"/>
</dbReference>
<dbReference type="Gene3D" id="1.10.10.650">
    <property type="entry name" value="RuvA domain 2-like"/>
    <property type="match status" value="1"/>
</dbReference>
<organism evidence="2 3">
    <name type="scientific">Listeria grayi FSL F6-1183</name>
    <dbReference type="NCBI Taxonomy" id="1265827"/>
    <lineage>
        <taxon>Bacteria</taxon>
        <taxon>Bacillati</taxon>
        <taxon>Bacillota</taxon>
        <taxon>Bacilli</taxon>
        <taxon>Bacillales</taxon>
        <taxon>Listeriaceae</taxon>
        <taxon>Listeria</taxon>
    </lineage>
</organism>
<dbReference type="PANTHER" id="PTHR10724">
    <property type="entry name" value="30S RIBOSOMAL PROTEIN S1"/>
    <property type="match status" value="1"/>
</dbReference>
<comment type="caution">
    <text evidence="2">The sequence shown here is derived from an EMBL/GenBank/DDBJ whole genome shotgun (WGS) entry which is preliminary data.</text>
</comment>
<accession>A0A829R505</accession>
<protein>
    <submittedName>
        <fullName evidence="2">Resolvase domain protein</fullName>
    </submittedName>
</protein>
<dbReference type="InterPro" id="IPR023319">
    <property type="entry name" value="Tex-like_HTH_dom_sf"/>
</dbReference>
<dbReference type="SUPFAM" id="SSF158832">
    <property type="entry name" value="Tex N-terminal region-like"/>
    <property type="match status" value="1"/>
</dbReference>
<dbReference type="GO" id="GO:0003735">
    <property type="term" value="F:structural constituent of ribosome"/>
    <property type="evidence" value="ECO:0007669"/>
    <property type="project" value="TreeGrafter"/>
</dbReference>
<dbReference type="GO" id="GO:0003729">
    <property type="term" value="F:mRNA binding"/>
    <property type="evidence" value="ECO:0007669"/>
    <property type="project" value="TreeGrafter"/>
</dbReference>
<feature type="domain" description="Tex-like protein N-terminal" evidence="1">
    <location>
        <begin position="7"/>
        <end position="81"/>
    </location>
</feature>
<dbReference type="InterPro" id="IPR050437">
    <property type="entry name" value="Ribos_protein_bS1-like"/>
</dbReference>
<dbReference type="InterPro" id="IPR018974">
    <property type="entry name" value="Tex-like_N"/>
</dbReference>
<sequence length="144" mass="16766">MNQNTQSIQALLHKQLQQFNPKQIDAVIRLMEEGNTVPFIARYRKEVTGSLDEVEIREIEEAYAYTTKLEGRKEEIIRLIEEQGKLTDSLQQEIQTATKQQTLEDIYRPYKVKKTHKSYYCQRKRIGIAGRLVADFPSRSSSTS</sequence>
<reference evidence="2 3" key="1">
    <citation type="submission" date="2012-12" db="EMBL/GenBank/DDBJ databases">
        <title>Novel taxa of Listeriaceae from agricultural environments in the United States.</title>
        <authorList>
            <person name="den Bakker H.C."/>
            <person name="Allred A."/>
            <person name="Warchocki S."/>
            <person name="Wright E.M."/>
            <person name="Burrell A."/>
            <person name="Nightingale K.K."/>
            <person name="Kephart D."/>
            <person name="Wiedmann M."/>
        </authorList>
    </citation>
    <scope>NUCLEOTIDE SEQUENCE [LARGE SCALE GENOMIC DNA]</scope>
    <source>
        <strain evidence="2 3">FSL F6-1183</strain>
    </source>
</reference>
<evidence type="ECO:0000313" key="2">
    <source>
        <dbReference type="EMBL" id="EUJ27541.1"/>
    </source>
</evidence>
<gene>
    <name evidence="2" type="ORF">LMUR_08384</name>
</gene>
<proteinExistence type="predicted"/>
<evidence type="ECO:0000313" key="3">
    <source>
        <dbReference type="Proteomes" id="UP000019251"/>
    </source>
</evidence>
<dbReference type="EMBL" id="AODG01000011">
    <property type="protein sequence ID" value="EUJ27541.1"/>
    <property type="molecule type" value="Genomic_DNA"/>
</dbReference>
<dbReference type="GO" id="GO:0006412">
    <property type="term" value="P:translation"/>
    <property type="evidence" value="ECO:0007669"/>
    <property type="project" value="TreeGrafter"/>
</dbReference>
<dbReference type="Proteomes" id="UP000019251">
    <property type="component" value="Unassembled WGS sequence"/>
</dbReference>
<dbReference type="AlphaFoldDB" id="A0A829R505"/>
<name>A0A829R505_LISGR</name>
<dbReference type="PANTHER" id="PTHR10724:SF10">
    <property type="entry name" value="S1 RNA-BINDING DOMAIN-CONTAINING PROTEIN 1"/>
    <property type="match status" value="1"/>
</dbReference>
<dbReference type="Pfam" id="PF09371">
    <property type="entry name" value="Tex_N"/>
    <property type="match status" value="1"/>
</dbReference>
<evidence type="ECO:0000259" key="1">
    <source>
        <dbReference type="Pfam" id="PF09371"/>
    </source>
</evidence>